<feature type="transmembrane region" description="Helical" evidence="13">
    <location>
        <begin position="25"/>
        <end position="42"/>
    </location>
</feature>
<evidence type="ECO:0008006" key="17">
    <source>
        <dbReference type="Google" id="ProtNLM"/>
    </source>
</evidence>
<evidence type="ECO:0000313" key="14">
    <source>
        <dbReference type="EMBL" id="KAF0647753.1"/>
    </source>
</evidence>
<evidence type="ECO:0000256" key="11">
    <source>
        <dbReference type="ARBA" id="ARBA00023303"/>
    </source>
</evidence>
<keyword evidence="5 13" id="KW-0812">Transmembrane</keyword>
<comment type="similarity">
    <text evidence="2">Belongs to the TMEM175 family.</text>
</comment>
<keyword evidence="8 13" id="KW-1133">Transmembrane helix</keyword>
<keyword evidence="16" id="KW-1185">Reference proteome</keyword>
<dbReference type="EMBL" id="ASYR01000032">
    <property type="protein sequence ID" value="KAF0647753.1"/>
    <property type="molecule type" value="Genomic_DNA"/>
</dbReference>
<evidence type="ECO:0000256" key="9">
    <source>
        <dbReference type="ARBA" id="ARBA00023065"/>
    </source>
</evidence>
<keyword evidence="3" id="KW-0813">Transport</keyword>
<evidence type="ECO:0000256" key="13">
    <source>
        <dbReference type="SAM" id="Phobius"/>
    </source>
</evidence>
<sequence length="213" mass="23192">MGMRRDTTGPSTYWLEDVDLPKQRVLALADAVIAIAMTLLVLDIELEGGLSGRALSDALDDVWRQMGTFLLSAVVIASFWRVHHASLKGVERIGSPLFWLNVLFLVLISLVPFPTRVLQDYGDQFLGPALYGAVIGAASMLLYLMELLSTPRRERGSWRTVPLPTVAVVFLVSVGIAALSPVAAMYSWIAAVPLSALGQWYAVRSRRAASPPA</sequence>
<evidence type="ECO:0000313" key="15">
    <source>
        <dbReference type="EMBL" id="KAF0650030.1"/>
    </source>
</evidence>
<proteinExistence type="inferred from homology"/>
<comment type="caution">
    <text evidence="15">The sequence shown here is derived from an EMBL/GenBank/DDBJ whole genome shotgun (WGS) entry which is preliminary data.</text>
</comment>
<protein>
    <recommendedName>
        <fullName evidence="17">DUF1211 domain-containing protein</fullName>
    </recommendedName>
</protein>
<keyword evidence="11" id="KW-0407">Ion channel</keyword>
<evidence type="ECO:0000256" key="7">
    <source>
        <dbReference type="ARBA" id="ARBA00022958"/>
    </source>
</evidence>
<dbReference type="PANTHER" id="PTHR31462:SF5">
    <property type="entry name" value="ENDOSOMAL_LYSOSOMAL PROTON CHANNEL TMEM175"/>
    <property type="match status" value="1"/>
</dbReference>
<comment type="subcellular location">
    <subcellularLocation>
        <location evidence="1">Membrane</location>
        <topology evidence="1">Multi-pass membrane protein</topology>
    </subcellularLocation>
</comment>
<evidence type="ECO:0000256" key="6">
    <source>
        <dbReference type="ARBA" id="ARBA00022826"/>
    </source>
</evidence>
<evidence type="ECO:0000256" key="5">
    <source>
        <dbReference type="ARBA" id="ARBA00022692"/>
    </source>
</evidence>
<dbReference type="Proteomes" id="UP000731519">
    <property type="component" value="Unassembled WGS sequence"/>
</dbReference>
<evidence type="ECO:0000256" key="12">
    <source>
        <dbReference type="ARBA" id="ARBA00034430"/>
    </source>
</evidence>
<evidence type="ECO:0000256" key="2">
    <source>
        <dbReference type="ARBA" id="ARBA00006920"/>
    </source>
</evidence>
<keyword evidence="6" id="KW-0631">Potassium channel</keyword>
<keyword evidence="7" id="KW-0630">Potassium</keyword>
<feature type="transmembrane region" description="Helical" evidence="13">
    <location>
        <begin position="62"/>
        <end position="82"/>
    </location>
</feature>
<name>A0ABQ6XX73_STRFR</name>
<evidence type="ECO:0000313" key="16">
    <source>
        <dbReference type="Proteomes" id="UP000731519"/>
    </source>
</evidence>
<gene>
    <name evidence="15" type="ORF">K701_09585</name>
    <name evidence="14" type="ORF">K701_21995</name>
</gene>
<evidence type="ECO:0000256" key="10">
    <source>
        <dbReference type="ARBA" id="ARBA00023136"/>
    </source>
</evidence>
<comment type="catalytic activity">
    <reaction evidence="12">
        <text>K(+)(in) = K(+)(out)</text>
        <dbReference type="Rhea" id="RHEA:29463"/>
        <dbReference type="ChEBI" id="CHEBI:29103"/>
    </reaction>
</comment>
<dbReference type="PANTHER" id="PTHR31462">
    <property type="entry name" value="ENDOSOMAL/LYSOSOMAL POTASSIUM CHANNEL TMEM175"/>
    <property type="match status" value="1"/>
</dbReference>
<dbReference type="EMBL" id="ASYR01000010">
    <property type="protein sequence ID" value="KAF0650030.1"/>
    <property type="molecule type" value="Genomic_DNA"/>
</dbReference>
<evidence type="ECO:0000256" key="8">
    <source>
        <dbReference type="ARBA" id="ARBA00022989"/>
    </source>
</evidence>
<dbReference type="Pfam" id="PF06736">
    <property type="entry name" value="TMEM175"/>
    <property type="match status" value="1"/>
</dbReference>
<evidence type="ECO:0000256" key="1">
    <source>
        <dbReference type="ARBA" id="ARBA00004141"/>
    </source>
</evidence>
<keyword evidence="4" id="KW-0633">Potassium transport</keyword>
<feature type="transmembrane region" description="Helical" evidence="13">
    <location>
        <begin position="125"/>
        <end position="148"/>
    </location>
</feature>
<feature type="transmembrane region" description="Helical" evidence="13">
    <location>
        <begin position="160"/>
        <end position="179"/>
    </location>
</feature>
<evidence type="ECO:0000256" key="4">
    <source>
        <dbReference type="ARBA" id="ARBA00022538"/>
    </source>
</evidence>
<keyword evidence="10 13" id="KW-0472">Membrane</keyword>
<accession>A0ABQ6XX73</accession>
<feature type="transmembrane region" description="Helical" evidence="13">
    <location>
        <begin position="94"/>
        <end position="113"/>
    </location>
</feature>
<dbReference type="InterPro" id="IPR010617">
    <property type="entry name" value="TMEM175-like"/>
</dbReference>
<evidence type="ECO:0000256" key="3">
    <source>
        <dbReference type="ARBA" id="ARBA00022448"/>
    </source>
</evidence>
<keyword evidence="9" id="KW-0406">Ion transport</keyword>
<reference evidence="15 16" key="1">
    <citation type="submission" date="2013-05" db="EMBL/GenBank/DDBJ databases">
        <title>Genome Sequence of Streptomyces fradiae.</title>
        <authorList>
            <person name="Kirby R."/>
        </authorList>
    </citation>
    <scope>NUCLEOTIDE SEQUENCE [LARGE SCALE GENOMIC DNA]</scope>
    <source>
        <strain evidence="15 16">ATCC 10745</strain>
    </source>
</reference>
<organism evidence="15 16">
    <name type="scientific">Streptomyces fradiae ATCC 10745 = DSM 40063</name>
    <dbReference type="NCBI Taxonomy" id="1319510"/>
    <lineage>
        <taxon>Bacteria</taxon>
        <taxon>Bacillati</taxon>
        <taxon>Actinomycetota</taxon>
        <taxon>Actinomycetes</taxon>
        <taxon>Kitasatosporales</taxon>
        <taxon>Streptomycetaceae</taxon>
        <taxon>Streptomyces</taxon>
    </lineage>
</organism>